<organism evidence="2 3">
    <name type="scientific">Diversispora epigaea</name>
    <dbReference type="NCBI Taxonomy" id="1348612"/>
    <lineage>
        <taxon>Eukaryota</taxon>
        <taxon>Fungi</taxon>
        <taxon>Fungi incertae sedis</taxon>
        <taxon>Mucoromycota</taxon>
        <taxon>Glomeromycotina</taxon>
        <taxon>Glomeromycetes</taxon>
        <taxon>Diversisporales</taxon>
        <taxon>Diversisporaceae</taxon>
        <taxon>Diversispora</taxon>
    </lineage>
</organism>
<reference evidence="2 3" key="1">
    <citation type="submission" date="2018-08" db="EMBL/GenBank/DDBJ databases">
        <title>Genome and evolution of the arbuscular mycorrhizal fungus Diversispora epigaea (formerly Glomus versiforme) and its bacterial endosymbionts.</title>
        <authorList>
            <person name="Sun X."/>
            <person name="Fei Z."/>
            <person name="Harrison M."/>
        </authorList>
    </citation>
    <scope>NUCLEOTIDE SEQUENCE [LARGE SCALE GENOMIC DNA]</scope>
    <source>
        <strain evidence="2 3">IT104</strain>
    </source>
</reference>
<dbReference type="Gene3D" id="1.10.10.60">
    <property type="entry name" value="Homeodomain-like"/>
    <property type="match status" value="1"/>
</dbReference>
<keyword evidence="1" id="KW-0175">Coiled coil</keyword>
<dbReference type="OrthoDB" id="162969at2759"/>
<dbReference type="AlphaFoldDB" id="A0A397J7I2"/>
<dbReference type="Proteomes" id="UP000266861">
    <property type="component" value="Unassembled WGS sequence"/>
</dbReference>
<sequence length="179" mass="21584">MECYPNLKIDRSTVSKILKKVDKYQFQDDVAKTTFHHRPVKYPILELAMNMWIERVITKEIIISDSLVKEKAYQFAQAFVIPETTRFKKCNGIRKITMHSKAASALLENLPEEWKKLQKLLLMRSDIWEQWLRYINDDFHDDTDELSSENNSIDEIEELQEELRRRSQRRSQRRPRRKL</sequence>
<feature type="coiled-coil region" evidence="1">
    <location>
        <begin position="146"/>
        <end position="173"/>
    </location>
</feature>
<dbReference type="EMBL" id="PQFF01000121">
    <property type="protein sequence ID" value="RHZ80953.1"/>
    <property type="molecule type" value="Genomic_DNA"/>
</dbReference>
<evidence type="ECO:0000256" key="1">
    <source>
        <dbReference type="SAM" id="Coils"/>
    </source>
</evidence>
<keyword evidence="3" id="KW-1185">Reference proteome</keyword>
<protein>
    <recommendedName>
        <fullName evidence="4">HTH CENPB-type domain-containing protein</fullName>
    </recommendedName>
</protein>
<gene>
    <name evidence="2" type="ORF">Glove_130g96</name>
</gene>
<evidence type="ECO:0008006" key="4">
    <source>
        <dbReference type="Google" id="ProtNLM"/>
    </source>
</evidence>
<evidence type="ECO:0000313" key="3">
    <source>
        <dbReference type="Proteomes" id="UP000266861"/>
    </source>
</evidence>
<comment type="caution">
    <text evidence="2">The sequence shown here is derived from an EMBL/GenBank/DDBJ whole genome shotgun (WGS) entry which is preliminary data.</text>
</comment>
<proteinExistence type="predicted"/>
<dbReference type="SUPFAM" id="SSF46689">
    <property type="entry name" value="Homeodomain-like"/>
    <property type="match status" value="1"/>
</dbReference>
<dbReference type="InterPro" id="IPR009057">
    <property type="entry name" value="Homeodomain-like_sf"/>
</dbReference>
<name>A0A397J7I2_9GLOM</name>
<evidence type="ECO:0000313" key="2">
    <source>
        <dbReference type="EMBL" id="RHZ80953.1"/>
    </source>
</evidence>
<accession>A0A397J7I2</accession>